<dbReference type="OrthoDB" id="3208495at2759"/>
<dbReference type="InterPro" id="IPR041078">
    <property type="entry name" value="Plavaka"/>
</dbReference>
<evidence type="ECO:0000256" key="1">
    <source>
        <dbReference type="SAM" id="MobiDB-lite"/>
    </source>
</evidence>
<feature type="compositionally biased region" description="Pro residues" evidence="1">
    <location>
        <begin position="155"/>
        <end position="171"/>
    </location>
</feature>
<keyword evidence="3" id="KW-1185">Reference proteome</keyword>
<accession>A0A5M3N3X0</accession>
<feature type="region of interest" description="Disordered" evidence="1">
    <location>
        <begin position="35"/>
        <end position="66"/>
    </location>
</feature>
<feature type="compositionally biased region" description="Acidic residues" evidence="1">
    <location>
        <begin position="1240"/>
        <end position="1268"/>
    </location>
</feature>
<name>A0A5M3N3X0_CONPW</name>
<dbReference type="Proteomes" id="UP000053558">
    <property type="component" value="Unassembled WGS sequence"/>
</dbReference>
<comment type="caution">
    <text evidence="2">The sequence shown here is derived from an EMBL/GenBank/DDBJ whole genome shotgun (WGS) entry which is preliminary data.</text>
</comment>
<dbReference type="KEGG" id="cput:CONPUDRAFT_150505"/>
<dbReference type="Pfam" id="PF18759">
    <property type="entry name" value="Plavaka"/>
    <property type="match status" value="1"/>
</dbReference>
<dbReference type="AlphaFoldDB" id="A0A5M3N3X0"/>
<evidence type="ECO:0000313" key="3">
    <source>
        <dbReference type="Proteomes" id="UP000053558"/>
    </source>
</evidence>
<sequence length="1277" mass="144701">MPQCPECEKVLRTENGVRKHLATCQAAHDARKRAYGAAADLGSPTKRRRQASPSSEEPSAGPSRVYTAMSSLSYGQDHEEQTNYSENAKVCPETASVVSVHEAETQSSLPLEYVSKRSGRTVRMPAHFQDLIPSSTTHLAHMPLSSRQNNERAITPPPPPSPSSESPPPPVEAVNHTTEENTFGLYRIYERSPTHIPADTLQDATDAPLLQVCSSQHSTTSLYLGTPSPGDWTLDEVMAAFKNPTCGIMLAHLNAGSTLKSEIDARWLTWLLSHPLFKKEELVDYKPHTNNVRLDKYLKRSGKENIFREENGWKSSSADIPLPFEGRRNPGGEAGAPKLTVDGIFHQNIVDIALAAVQDPSTFAAFNTTPFEQRYHTPDGRDIRVYSEAYTADSALRAYREVNSLPRQPGDTLERMTILVDLYSDGTLLANFGEASLHPIYMFFANQSKYTRSKPTTQSCHHLAYIPDLPDGWQNTYTDIFKKLPTKDVHTHMRRELIQAVWRLLLSDRRLRRAYDKGIITTCGDGLDRRAFIRFNTIALVTLKYLGKFPCPRCLIPKARLAEMGMPRDMRMRSKFRKDSEDLQARIELARSRIFKKGYSIGSSRVTSLLNDGSYTAASNAFSEFFLPRGVNYFRLFPVDLLHEVELGVWKTVLTHLVRMLLSIGGNAVKVVNSSYCKVPTFGRVTIRKIRKNICAMKRLAARDFEDLLQCALPVFEAVPWPHRGHRKVILDLLFELANWHGLAKLRLHTDDTLRLLRSATVSLGKILREFQSEVCPHYDTRELPTETSARGRRAVTRLANQAAGSGAQGADVNISSRSLRKELNLVIYKFHSLGDYVQTIQEHGTTDNFSSQPGELAHRRPKAGWFKTGKKAESAVESLTRLETRERFFHKFIDYLKATSDEDMPQGFLTAEKSQQVSPAKSSPEDRYWVSSDSKQSLSLWDFRDVLHDAFDIDNTEFMTCFKSHILDRLIEQKDVPDVLGLPAHSPDMDYSLQQLDTLIIEKDRIHEHRTIRINYTTYDLRREQDILNPRSRTDLMVMSDASASDDVPYPYWFARLVYTFHVNVYFRGERPSASRQIVMLLVRWLQNDSTYSCGFEERRLPRVAFHPLGTSQCWDFIDPAAVIRGAHLIPAFKYEQTPGPSIPRHIGRLHFGPKSPDSVSEWLFYYVNIFVDRDMLMRFRGGGIGHNLPPDWDRKLLALTSSVPEAEERELFDDHLSDEEEQGEEPEELTDDSRSGDGSDEDEAEMEMDIEEQADEGGFLGEDEALANEAGFDAL</sequence>
<reference evidence="3" key="1">
    <citation type="journal article" date="2012" name="Science">
        <title>The Paleozoic origin of enzymatic lignin decomposition reconstructed from 31 fungal genomes.</title>
        <authorList>
            <person name="Floudas D."/>
            <person name="Binder M."/>
            <person name="Riley R."/>
            <person name="Barry K."/>
            <person name="Blanchette R.A."/>
            <person name="Henrissat B."/>
            <person name="Martinez A.T."/>
            <person name="Otillar R."/>
            <person name="Spatafora J.W."/>
            <person name="Yadav J.S."/>
            <person name="Aerts A."/>
            <person name="Benoit I."/>
            <person name="Boyd A."/>
            <person name="Carlson A."/>
            <person name="Copeland A."/>
            <person name="Coutinho P.M."/>
            <person name="de Vries R.P."/>
            <person name="Ferreira P."/>
            <person name="Findley K."/>
            <person name="Foster B."/>
            <person name="Gaskell J."/>
            <person name="Glotzer D."/>
            <person name="Gorecki P."/>
            <person name="Heitman J."/>
            <person name="Hesse C."/>
            <person name="Hori C."/>
            <person name="Igarashi K."/>
            <person name="Jurgens J.A."/>
            <person name="Kallen N."/>
            <person name="Kersten P."/>
            <person name="Kohler A."/>
            <person name="Kuees U."/>
            <person name="Kumar T.K.A."/>
            <person name="Kuo A."/>
            <person name="LaButti K."/>
            <person name="Larrondo L.F."/>
            <person name="Lindquist E."/>
            <person name="Ling A."/>
            <person name="Lombard V."/>
            <person name="Lucas S."/>
            <person name="Lundell T."/>
            <person name="Martin R."/>
            <person name="McLaughlin D.J."/>
            <person name="Morgenstern I."/>
            <person name="Morin E."/>
            <person name="Murat C."/>
            <person name="Nagy L.G."/>
            <person name="Nolan M."/>
            <person name="Ohm R.A."/>
            <person name="Patyshakuliyeva A."/>
            <person name="Rokas A."/>
            <person name="Ruiz-Duenas F.J."/>
            <person name="Sabat G."/>
            <person name="Salamov A."/>
            <person name="Samejima M."/>
            <person name="Schmutz J."/>
            <person name="Slot J.C."/>
            <person name="St John F."/>
            <person name="Stenlid J."/>
            <person name="Sun H."/>
            <person name="Sun S."/>
            <person name="Syed K."/>
            <person name="Tsang A."/>
            <person name="Wiebenga A."/>
            <person name="Young D."/>
            <person name="Pisabarro A."/>
            <person name="Eastwood D.C."/>
            <person name="Martin F."/>
            <person name="Cullen D."/>
            <person name="Grigoriev I.V."/>
            <person name="Hibbett D.S."/>
        </authorList>
    </citation>
    <scope>NUCLEOTIDE SEQUENCE [LARGE SCALE GENOMIC DNA]</scope>
    <source>
        <strain evidence="3">RWD-64-598 SS2</strain>
    </source>
</reference>
<protein>
    <submittedName>
        <fullName evidence="2">Uncharacterized protein</fullName>
    </submittedName>
</protein>
<gene>
    <name evidence="2" type="ORF">CONPUDRAFT_150505</name>
</gene>
<feature type="region of interest" description="Disordered" evidence="1">
    <location>
        <begin position="1209"/>
        <end position="1277"/>
    </location>
</feature>
<dbReference type="EMBL" id="JH711574">
    <property type="protein sequence ID" value="EIW85714.1"/>
    <property type="molecule type" value="Genomic_DNA"/>
</dbReference>
<dbReference type="OMA" id="NIFREEN"/>
<evidence type="ECO:0000313" key="2">
    <source>
        <dbReference type="EMBL" id="EIW85714.1"/>
    </source>
</evidence>
<dbReference type="RefSeq" id="XP_007765119.1">
    <property type="nucleotide sequence ID" value="XM_007766929.1"/>
</dbReference>
<proteinExistence type="predicted"/>
<dbReference type="GeneID" id="19202698"/>
<feature type="compositionally biased region" description="Low complexity" evidence="1">
    <location>
        <begin position="51"/>
        <end position="63"/>
    </location>
</feature>
<organism evidence="2 3">
    <name type="scientific">Coniophora puteana (strain RWD-64-598)</name>
    <name type="common">Brown rot fungus</name>
    <dbReference type="NCBI Taxonomy" id="741705"/>
    <lineage>
        <taxon>Eukaryota</taxon>
        <taxon>Fungi</taxon>
        <taxon>Dikarya</taxon>
        <taxon>Basidiomycota</taxon>
        <taxon>Agaricomycotina</taxon>
        <taxon>Agaricomycetes</taxon>
        <taxon>Agaricomycetidae</taxon>
        <taxon>Boletales</taxon>
        <taxon>Coniophorineae</taxon>
        <taxon>Coniophoraceae</taxon>
        <taxon>Coniophora</taxon>
    </lineage>
</organism>
<feature type="compositionally biased region" description="Acidic residues" evidence="1">
    <location>
        <begin position="1209"/>
        <end position="1232"/>
    </location>
</feature>
<feature type="region of interest" description="Disordered" evidence="1">
    <location>
        <begin position="145"/>
        <end position="175"/>
    </location>
</feature>